<reference evidence="1 2" key="1">
    <citation type="journal article" date="2012" name="PLoS Pathog.">
        <title>Diverse lifestyles and strategies of plant pathogenesis encoded in the genomes of eighteen Dothideomycetes fungi.</title>
        <authorList>
            <person name="Ohm R.A."/>
            <person name="Feau N."/>
            <person name="Henrissat B."/>
            <person name="Schoch C.L."/>
            <person name="Horwitz B.A."/>
            <person name="Barry K.W."/>
            <person name="Condon B.J."/>
            <person name="Copeland A.C."/>
            <person name="Dhillon B."/>
            <person name="Glaser F."/>
            <person name="Hesse C.N."/>
            <person name="Kosti I."/>
            <person name="LaButti K."/>
            <person name="Lindquist E.A."/>
            <person name="Lucas S."/>
            <person name="Salamov A.A."/>
            <person name="Bradshaw R.E."/>
            <person name="Ciuffetti L."/>
            <person name="Hamelin R.C."/>
            <person name="Kema G.H.J."/>
            <person name="Lawrence C."/>
            <person name="Scott J.A."/>
            <person name="Spatafora J.W."/>
            <person name="Turgeon B.G."/>
            <person name="de Wit P.J.G.M."/>
            <person name="Zhong S."/>
            <person name="Goodwin S.B."/>
            <person name="Grigoriev I.V."/>
        </authorList>
    </citation>
    <scope>NUCLEOTIDE SEQUENCE [LARGE SCALE GENOMIC DNA]</scope>
    <source>
        <strain evidence="1 2">SO2202</strain>
    </source>
</reference>
<dbReference type="RefSeq" id="XP_016764757.1">
    <property type="nucleotide sequence ID" value="XM_016903298.1"/>
</dbReference>
<evidence type="ECO:0000313" key="2">
    <source>
        <dbReference type="Proteomes" id="UP000016931"/>
    </source>
</evidence>
<dbReference type="HOGENOM" id="CLU_2777541_0_0_1"/>
<dbReference type="AlphaFoldDB" id="N1QHD4"/>
<dbReference type="EMBL" id="KB456260">
    <property type="protein sequence ID" value="EMF16636.1"/>
    <property type="molecule type" value="Genomic_DNA"/>
</dbReference>
<name>N1QHD4_SPHMS</name>
<organism evidence="1 2">
    <name type="scientific">Sphaerulina musiva (strain SO2202)</name>
    <name type="common">Poplar stem canker fungus</name>
    <name type="synonym">Septoria musiva</name>
    <dbReference type="NCBI Taxonomy" id="692275"/>
    <lineage>
        <taxon>Eukaryota</taxon>
        <taxon>Fungi</taxon>
        <taxon>Dikarya</taxon>
        <taxon>Ascomycota</taxon>
        <taxon>Pezizomycotina</taxon>
        <taxon>Dothideomycetes</taxon>
        <taxon>Dothideomycetidae</taxon>
        <taxon>Mycosphaerellales</taxon>
        <taxon>Mycosphaerellaceae</taxon>
        <taxon>Sphaerulina</taxon>
    </lineage>
</organism>
<dbReference type="Proteomes" id="UP000016931">
    <property type="component" value="Unassembled WGS sequence"/>
</dbReference>
<keyword evidence="2" id="KW-1185">Reference proteome</keyword>
<accession>N1QHD4</accession>
<protein>
    <submittedName>
        <fullName evidence="1">Uncharacterized protein</fullName>
    </submittedName>
</protein>
<sequence length="69" mass="7766">MDLTPLNNNRDDRKKEVQAAAVPDVPFQRFSSDHSQVLSTALEKTYSHTASKHAPLLGFLVRPRHAHNC</sequence>
<gene>
    <name evidence="1" type="ORF">SEPMUDRAFT_145842</name>
</gene>
<dbReference type="GeneID" id="27900435"/>
<proteinExistence type="predicted"/>
<evidence type="ECO:0000313" key="1">
    <source>
        <dbReference type="EMBL" id="EMF16636.1"/>
    </source>
</evidence>